<evidence type="ECO:0000256" key="3">
    <source>
        <dbReference type="ARBA" id="ARBA00023027"/>
    </source>
</evidence>
<dbReference type="SUPFAM" id="SSF51735">
    <property type="entry name" value="NAD(P)-binding Rossmann-fold domains"/>
    <property type="match status" value="1"/>
</dbReference>
<evidence type="ECO:0000256" key="1">
    <source>
        <dbReference type="ARBA" id="ARBA00006484"/>
    </source>
</evidence>
<dbReference type="AlphaFoldDB" id="A0A6J7DLM1"/>
<dbReference type="FunFam" id="3.40.50.720:FF:000084">
    <property type="entry name" value="Short-chain dehydrogenase reductase"/>
    <property type="match status" value="1"/>
</dbReference>
<keyword evidence="3" id="KW-0520">NAD</keyword>
<accession>A0A6J7DLM1</accession>
<keyword evidence="4" id="KW-0443">Lipid metabolism</keyword>
<dbReference type="PANTHER" id="PTHR43180">
    <property type="entry name" value="3-OXOACYL-(ACYL-CARRIER-PROTEIN) REDUCTASE (AFU_ORTHOLOGUE AFUA_6G11210)"/>
    <property type="match status" value="1"/>
</dbReference>
<dbReference type="PRINTS" id="PR00080">
    <property type="entry name" value="SDRFAMILY"/>
</dbReference>
<sequence length="275" mass="27488">MSISRAGRYEGRVAVITGAASGIGEATARLLVAEGGHVIVADYGVDRGQAVAASLGDAARFVRCDVTSEDDVAAAMDTAVSTWGRLDGAFANAGIVGVIGPIEQTSMEDFDRTMAVLVRGVFVTVKQAARQMIACGNGGSIAATASVAAVQGGLGPHAYAMAKAGVVGLARSAAAELARQRIRVNAIAPGSIPTGMTAHVMAGDPEALDKTAARIAAASPLGRSGTVTDIAETALFLLGDAGSYISGQCIVVDAGLTAGASMSQAWATPGMIIAR</sequence>
<evidence type="ECO:0000313" key="5">
    <source>
        <dbReference type="EMBL" id="CAB4870400.1"/>
    </source>
</evidence>
<name>A0A6J7DLM1_9ZZZZ</name>
<dbReference type="InterPro" id="IPR002347">
    <property type="entry name" value="SDR_fam"/>
</dbReference>
<protein>
    <submittedName>
        <fullName evidence="5">Unannotated protein</fullName>
    </submittedName>
</protein>
<dbReference type="GO" id="GO:0016491">
    <property type="term" value="F:oxidoreductase activity"/>
    <property type="evidence" value="ECO:0007669"/>
    <property type="project" value="UniProtKB-KW"/>
</dbReference>
<comment type="similarity">
    <text evidence="1">Belongs to the short-chain dehydrogenases/reductases (SDR) family.</text>
</comment>
<dbReference type="InterPro" id="IPR036291">
    <property type="entry name" value="NAD(P)-bd_dom_sf"/>
</dbReference>
<reference evidence="5" key="1">
    <citation type="submission" date="2020-05" db="EMBL/GenBank/DDBJ databases">
        <authorList>
            <person name="Chiriac C."/>
            <person name="Salcher M."/>
            <person name="Ghai R."/>
            <person name="Kavagutti S V."/>
        </authorList>
    </citation>
    <scope>NUCLEOTIDE SEQUENCE</scope>
</reference>
<dbReference type="Pfam" id="PF13561">
    <property type="entry name" value="adh_short_C2"/>
    <property type="match status" value="1"/>
</dbReference>
<evidence type="ECO:0000256" key="4">
    <source>
        <dbReference type="ARBA" id="ARBA00023098"/>
    </source>
</evidence>
<dbReference type="GO" id="GO:0006629">
    <property type="term" value="P:lipid metabolic process"/>
    <property type="evidence" value="ECO:0007669"/>
    <property type="project" value="UniProtKB-KW"/>
</dbReference>
<dbReference type="PANTHER" id="PTHR43180:SF28">
    <property type="entry name" value="NAD(P)-BINDING ROSSMANN-FOLD SUPERFAMILY PROTEIN"/>
    <property type="match status" value="1"/>
</dbReference>
<proteinExistence type="inferred from homology"/>
<dbReference type="PRINTS" id="PR00081">
    <property type="entry name" value="GDHRDH"/>
</dbReference>
<dbReference type="EMBL" id="CAFBLP010000014">
    <property type="protein sequence ID" value="CAB4870400.1"/>
    <property type="molecule type" value="Genomic_DNA"/>
</dbReference>
<keyword evidence="2" id="KW-0560">Oxidoreductase</keyword>
<dbReference type="Gene3D" id="3.40.50.720">
    <property type="entry name" value="NAD(P)-binding Rossmann-like Domain"/>
    <property type="match status" value="1"/>
</dbReference>
<gene>
    <name evidence="5" type="ORF">UFOPK3376_00792</name>
</gene>
<organism evidence="5">
    <name type="scientific">freshwater metagenome</name>
    <dbReference type="NCBI Taxonomy" id="449393"/>
    <lineage>
        <taxon>unclassified sequences</taxon>
        <taxon>metagenomes</taxon>
        <taxon>ecological metagenomes</taxon>
    </lineage>
</organism>
<evidence type="ECO:0000256" key="2">
    <source>
        <dbReference type="ARBA" id="ARBA00023002"/>
    </source>
</evidence>